<protein>
    <submittedName>
        <fullName evidence="1">Uncharacterized protein</fullName>
    </submittedName>
</protein>
<evidence type="ECO:0000313" key="2">
    <source>
        <dbReference type="Proteomes" id="UP001224775"/>
    </source>
</evidence>
<name>A0AAD9D845_9STRA</name>
<organism evidence="1 2">
    <name type="scientific">Skeletonema marinoi</name>
    <dbReference type="NCBI Taxonomy" id="267567"/>
    <lineage>
        <taxon>Eukaryota</taxon>
        <taxon>Sar</taxon>
        <taxon>Stramenopiles</taxon>
        <taxon>Ochrophyta</taxon>
        <taxon>Bacillariophyta</taxon>
        <taxon>Coscinodiscophyceae</taxon>
        <taxon>Thalassiosirophycidae</taxon>
        <taxon>Thalassiosirales</taxon>
        <taxon>Skeletonemataceae</taxon>
        <taxon>Skeletonema</taxon>
        <taxon>Skeletonema marinoi-dohrnii complex</taxon>
    </lineage>
</organism>
<comment type="caution">
    <text evidence="1">The sequence shown here is derived from an EMBL/GenBank/DDBJ whole genome shotgun (WGS) entry which is preliminary data.</text>
</comment>
<sequence>MWPDQIFDPWKALFGNVFRRCRRRHPCNPVSAFNLFLALYRLGLDRFERIMDNPGHSPIPKSLLWARRALKGDPTVETNDLVIKFISMVENEAKVAAQIAGRRQDLLH</sequence>
<dbReference type="Proteomes" id="UP001224775">
    <property type="component" value="Unassembled WGS sequence"/>
</dbReference>
<dbReference type="AlphaFoldDB" id="A0AAD9D845"/>
<gene>
    <name evidence="1" type="ORF">QTG54_011833</name>
</gene>
<evidence type="ECO:0000313" key="1">
    <source>
        <dbReference type="EMBL" id="KAK1737547.1"/>
    </source>
</evidence>
<keyword evidence="2" id="KW-1185">Reference proteome</keyword>
<dbReference type="EMBL" id="JATAAI010000025">
    <property type="protein sequence ID" value="KAK1737547.1"/>
    <property type="molecule type" value="Genomic_DNA"/>
</dbReference>
<proteinExistence type="predicted"/>
<reference evidence="1" key="1">
    <citation type="submission" date="2023-06" db="EMBL/GenBank/DDBJ databases">
        <title>Survivors Of The Sea: Transcriptome response of Skeletonema marinoi to long-term dormancy.</title>
        <authorList>
            <person name="Pinder M.I.M."/>
            <person name="Kourtchenko O."/>
            <person name="Robertson E.K."/>
            <person name="Larsson T."/>
            <person name="Maumus F."/>
            <person name="Osuna-Cruz C.M."/>
            <person name="Vancaester E."/>
            <person name="Stenow R."/>
            <person name="Vandepoele K."/>
            <person name="Ploug H."/>
            <person name="Bruchert V."/>
            <person name="Godhe A."/>
            <person name="Topel M."/>
        </authorList>
    </citation>
    <scope>NUCLEOTIDE SEQUENCE</scope>
    <source>
        <strain evidence="1">R05AC</strain>
    </source>
</reference>
<accession>A0AAD9D845</accession>